<reference evidence="5 6" key="1">
    <citation type="submission" date="2015-03" db="EMBL/GenBank/DDBJ databases">
        <title>Luteipulveratus halotolerans sp. nov., a novel actinobacterium (Dermacoccaceae) from Sarawak, Malaysia.</title>
        <authorList>
            <person name="Juboi H."/>
            <person name="Basik A."/>
            <person name="Shamsul S.S."/>
            <person name="Arnold P."/>
            <person name="Schmitt E.K."/>
            <person name="Sanglier J.-J."/>
            <person name="Yeo T."/>
        </authorList>
    </citation>
    <scope>NUCLEOTIDE SEQUENCE [LARGE SCALE GENOMIC DNA]</scope>
    <source>
        <strain evidence="5 6">MN07-A0370</strain>
    </source>
</reference>
<dbReference type="SMART" id="SM00346">
    <property type="entry name" value="HTH_ICLR"/>
    <property type="match status" value="1"/>
</dbReference>
<dbReference type="InterPro" id="IPR029016">
    <property type="entry name" value="GAF-like_dom_sf"/>
</dbReference>
<dbReference type="STRING" id="571913.VV02_04480"/>
<evidence type="ECO:0000256" key="3">
    <source>
        <dbReference type="ARBA" id="ARBA00023163"/>
    </source>
</evidence>
<dbReference type="GO" id="GO:0003700">
    <property type="term" value="F:DNA-binding transcription factor activity"/>
    <property type="evidence" value="ECO:0007669"/>
    <property type="project" value="TreeGrafter"/>
</dbReference>
<dbReference type="PROSITE" id="PS51077">
    <property type="entry name" value="HTH_ICLR"/>
    <property type="match status" value="1"/>
</dbReference>
<keyword evidence="2" id="KW-0238">DNA-binding</keyword>
<dbReference type="OrthoDB" id="4924204at2"/>
<organism evidence="5 6">
    <name type="scientific">Luteipulveratus mongoliensis</name>
    <dbReference type="NCBI Taxonomy" id="571913"/>
    <lineage>
        <taxon>Bacteria</taxon>
        <taxon>Bacillati</taxon>
        <taxon>Actinomycetota</taxon>
        <taxon>Actinomycetes</taxon>
        <taxon>Micrococcales</taxon>
        <taxon>Dermacoccaceae</taxon>
        <taxon>Luteipulveratus</taxon>
    </lineage>
</organism>
<dbReference type="GO" id="GO:0003677">
    <property type="term" value="F:DNA binding"/>
    <property type="evidence" value="ECO:0007669"/>
    <property type="project" value="UniProtKB-KW"/>
</dbReference>
<dbReference type="Gene3D" id="1.10.10.10">
    <property type="entry name" value="Winged helix-like DNA-binding domain superfamily/Winged helix DNA-binding domain"/>
    <property type="match status" value="1"/>
</dbReference>
<dbReference type="Pfam" id="PF01614">
    <property type="entry name" value="IclR_C"/>
    <property type="match status" value="1"/>
</dbReference>
<dbReference type="Gene3D" id="3.30.450.40">
    <property type="match status" value="1"/>
</dbReference>
<evidence type="ECO:0000256" key="1">
    <source>
        <dbReference type="ARBA" id="ARBA00023015"/>
    </source>
</evidence>
<keyword evidence="3" id="KW-0804">Transcription</keyword>
<sequence>MKPAQPNQSLIDGLACLQALTAHAQPIGSRELGRMLDLEPTRVNRLLKTLAYVGLAQQDAQRKYLPGPGIHVLAAQSMRGSGLFRRAIDPLGELFDLELQVAMGVLWGDEVCYLYHVSPGDTPGQGLGREPLYPAALSGVGQALLAEMTDEQVTDLYEGPESGRHVIVPPAPVKLSGRGGLLPALKRARKQGYALSTTPESGGDRTLAIVLPGTPDVAIGVAGQFDDASVPMLLGRLRATATEIDTAGPA</sequence>
<evidence type="ECO:0000259" key="4">
    <source>
        <dbReference type="PROSITE" id="PS51077"/>
    </source>
</evidence>
<keyword evidence="6" id="KW-1185">Reference proteome</keyword>
<dbReference type="Proteomes" id="UP000066480">
    <property type="component" value="Chromosome"/>
</dbReference>
<gene>
    <name evidence="5" type="ORF">VV02_04480</name>
</gene>
<dbReference type="EMBL" id="CP011112">
    <property type="protein sequence ID" value="AKU15290.1"/>
    <property type="molecule type" value="Genomic_DNA"/>
</dbReference>
<dbReference type="PANTHER" id="PTHR30136:SF34">
    <property type="entry name" value="TRANSCRIPTIONAL REGULATOR"/>
    <property type="match status" value="1"/>
</dbReference>
<dbReference type="InterPro" id="IPR036388">
    <property type="entry name" value="WH-like_DNA-bd_sf"/>
</dbReference>
<dbReference type="InterPro" id="IPR014757">
    <property type="entry name" value="Tscrpt_reg_IclR_C"/>
</dbReference>
<dbReference type="SUPFAM" id="SSF55781">
    <property type="entry name" value="GAF domain-like"/>
    <property type="match status" value="1"/>
</dbReference>
<dbReference type="PANTHER" id="PTHR30136">
    <property type="entry name" value="HELIX-TURN-HELIX TRANSCRIPTIONAL REGULATOR, ICLR FAMILY"/>
    <property type="match status" value="1"/>
</dbReference>
<evidence type="ECO:0000256" key="2">
    <source>
        <dbReference type="ARBA" id="ARBA00023125"/>
    </source>
</evidence>
<dbReference type="RefSeq" id="WP_052590160.1">
    <property type="nucleotide sequence ID" value="NZ_CP011112.1"/>
</dbReference>
<protein>
    <recommendedName>
        <fullName evidence="4">HTH iclR-type domain-containing protein</fullName>
    </recommendedName>
</protein>
<proteinExistence type="predicted"/>
<dbReference type="InterPro" id="IPR036390">
    <property type="entry name" value="WH_DNA-bd_sf"/>
</dbReference>
<dbReference type="GO" id="GO:0045892">
    <property type="term" value="P:negative regulation of DNA-templated transcription"/>
    <property type="evidence" value="ECO:0007669"/>
    <property type="project" value="TreeGrafter"/>
</dbReference>
<keyword evidence="1" id="KW-0805">Transcription regulation</keyword>
<accession>A0A0K1JFC1</accession>
<dbReference type="SUPFAM" id="SSF46785">
    <property type="entry name" value="Winged helix' DNA-binding domain"/>
    <property type="match status" value="1"/>
</dbReference>
<name>A0A0K1JFC1_9MICO</name>
<dbReference type="InterPro" id="IPR050707">
    <property type="entry name" value="HTH_MetabolicPath_Reg"/>
</dbReference>
<dbReference type="Pfam" id="PF09339">
    <property type="entry name" value="HTH_IclR"/>
    <property type="match status" value="1"/>
</dbReference>
<feature type="domain" description="HTH iclR-type" evidence="4">
    <location>
        <begin position="7"/>
        <end position="68"/>
    </location>
</feature>
<dbReference type="KEGG" id="lmoi:VV02_04480"/>
<dbReference type="AlphaFoldDB" id="A0A0K1JFC1"/>
<evidence type="ECO:0000313" key="5">
    <source>
        <dbReference type="EMBL" id="AKU15290.1"/>
    </source>
</evidence>
<dbReference type="InterPro" id="IPR005471">
    <property type="entry name" value="Tscrpt_reg_IclR_N"/>
</dbReference>
<evidence type="ECO:0000313" key="6">
    <source>
        <dbReference type="Proteomes" id="UP000066480"/>
    </source>
</evidence>